<name>A0A6A7N6G2_9BURK</name>
<gene>
    <name evidence="1" type="ORF">GEV02_21030</name>
</gene>
<keyword evidence="2" id="KW-1185">Reference proteome</keyword>
<evidence type="ECO:0000313" key="1">
    <source>
        <dbReference type="EMBL" id="MQA40640.1"/>
    </source>
</evidence>
<proteinExistence type="predicted"/>
<protein>
    <submittedName>
        <fullName evidence="1">Uncharacterized protein</fullName>
    </submittedName>
</protein>
<accession>A0A6A7N6G2</accession>
<evidence type="ECO:0000313" key="2">
    <source>
        <dbReference type="Proteomes" id="UP000440498"/>
    </source>
</evidence>
<dbReference type="RefSeq" id="WP_152839937.1">
    <property type="nucleotide sequence ID" value="NZ_WHUG01000009.1"/>
</dbReference>
<comment type="caution">
    <text evidence="1">The sequence shown here is derived from an EMBL/GenBank/DDBJ whole genome shotgun (WGS) entry which is preliminary data.</text>
</comment>
<reference evidence="1 2" key="1">
    <citation type="submission" date="2019-10" db="EMBL/GenBank/DDBJ databases">
        <title>Two novel species isolated from a subtropical stream in China.</title>
        <authorList>
            <person name="Lu H."/>
        </authorList>
    </citation>
    <scope>NUCLEOTIDE SEQUENCE [LARGE SCALE GENOMIC DNA]</scope>
    <source>
        <strain evidence="1 2">FT29W</strain>
    </source>
</reference>
<dbReference type="EMBL" id="WHUG01000009">
    <property type="protein sequence ID" value="MQA40640.1"/>
    <property type="molecule type" value="Genomic_DNA"/>
</dbReference>
<organism evidence="1 2">
    <name type="scientific">Rugamonas aquatica</name>
    <dbReference type="NCBI Taxonomy" id="2743357"/>
    <lineage>
        <taxon>Bacteria</taxon>
        <taxon>Pseudomonadati</taxon>
        <taxon>Pseudomonadota</taxon>
        <taxon>Betaproteobacteria</taxon>
        <taxon>Burkholderiales</taxon>
        <taxon>Oxalobacteraceae</taxon>
        <taxon>Telluria group</taxon>
        <taxon>Rugamonas</taxon>
    </lineage>
</organism>
<dbReference type="AlphaFoldDB" id="A0A6A7N6G2"/>
<dbReference type="Proteomes" id="UP000440498">
    <property type="component" value="Unassembled WGS sequence"/>
</dbReference>
<sequence>MRSNQRLTPLKHGWSSITIFYPCAGSRPGCLREYAIMCTVPSDFAGAARHLLGHASFDAMSSAGLGLNEMCGEIARRGLLAELRCDDPHRSLHDLAIIQNYARRLWRPGAGASSG</sequence>